<dbReference type="InterPro" id="IPR026444">
    <property type="entry name" value="Secre_tail"/>
</dbReference>
<evidence type="ECO:0000256" key="1">
    <source>
        <dbReference type="ARBA" id="ARBA00022729"/>
    </source>
</evidence>
<sequence length="979" mass="105519">MKIVYRHVCLFIGLFCYSFIANSQDILYNESFTNQTGKGATGATPTVDLSDVTWTIDFSDADLSNAYRFRVRDIGGNPLFEGRNVGNSTWLSPAIPISNFSNISFSIDASQGNNTLDNSDSMTTQYRLDGGNWLTADTNGFLQNDYGSVIISQTGLSGSTLEIRVRMVNNANNERHRIDNILVTGTAPCSEAEDISNLTGTGANTSAILAWTNSACFDEVLIIGKNGSSPIAQPNGDGSNYLSNSYFGAGLEIANDEFVVYNDTGDTTIVTNLTNGNTYFFTVYTRLGLDWSSGVTVSVVPEITYCDSNSSSVEFEHITRVRLNTIDNDPGDNGATFYSDFTTLSTDLTKGNDYTITITAFKSLINDPLVFSVWIDYNANGDFNDTGELVFQQTAITTEVNGTFTVPITSSVGTTRMRVSMKFDTPSTPCETSFFYGEVEDYSINLTGSVPYIYDLGWQPANPNGVATSVDTISIINGEALFTDNTKANSITINPTGAMRVDPNVVIDISDQMTLESVSNAFSSLISDGIILGSLNYKRHVNEFNTTPGSTTGSNDLVAPPLTNIALTFNTFRNLPGNSVIPSGTIGGVPSFLFGPFNRDTNTYINYNASNDNDILLAGIGYRTASTVSGGSPLTFTGEIRNDIVSIPISIGSGSQWNLIGNPYPSYINSGDFLSANASVLDADAVGIYGYDGTAQNGWTILNFNTMNTTDNLAPGQGFMIAAEGTNSVSFTPAMRRNTGGDDFIEGRSASPNHMFILELTAEQTYNTSFYFNANSTRGLDPGYDAAAFGENAGATPIYSHLVQDNTGRAMAMQSLGETDFNDISIPLGVNVNQGTQLRFSIGETTLPSAIQVYLEDQIANTATLLNTSDYVFTPNNNLSGTGRFFLRFTDSALGTANNPLDVINIFTDDNTRTLVITGQLETITTISLYDLQGRLTLQNPLNTNDTTHSIAVGHLSTGVYVVELQSQNGSRTQKINLK</sequence>
<keyword evidence="6" id="KW-1185">Reference proteome</keyword>
<evidence type="ECO:0000259" key="3">
    <source>
        <dbReference type="Pfam" id="PF18962"/>
    </source>
</evidence>
<name>A0A265UVL6_9FLAO</name>
<organism evidence="5 6">
    <name type="scientific">Winogradskyella aurantia</name>
    <dbReference type="NCBI Taxonomy" id="1915063"/>
    <lineage>
        <taxon>Bacteria</taxon>
        <taxon>Pseudomonadati</taxon>
        <taxon>Bacteroidota</taxon>
        <taxon>Flavobacteriia</taxon>
        <taxon>Flavobacteriales</taxon>
        <taxon>Flavobacteriaceae</taxon>
        <taxon>Winogradskyella</taxon>
    </lineage>
</organism>
<protein>
    <submittedName>
        <fullName evidence="5">Uncharacterized protein</fullName>
    </submittedName>
</protein>
<reference evidence="5 6" key="1">
    <citation type="submission" date="2017-05" db="EMBL/GenBank/DDBJ databases">
        <title>The draft genome sequence of Idiomarina salinarum WNB302.</title>
        <authorList>
            <person name="Sun Y."/>
            <person name="Chen B."/>
            <person name="Du Z."/>
        </authorList>
    </citation>
    <scope>NUCLEOTIDE SEQUENCE [LARGE SCALE GENOMIC DNA]</scope>
    <source>
        <strain evidence="5 6">WNB302</strain>
    </source>
</reference>
<comment type="caution">
    <text evidence="5">The sequence shown here is derived from an EMBL/GenBank/DDBJ whole genome shotgun (WGS) entry which is preliminary data.</text>
</comment>
<evidence type="ECO:0000256" key="2">
    <source>
        <dbReference type="SAM" id="SignalP"/>
    </source>
</evidence>
<feature type="signal peptide" evidence="2">
    <location>
        <begin position="1"/>
        <end position="23"/>
    </location>
</feature>
<dbReference type="OrthoDB" id="1652165at2"/>
<keyword evidence="1 2" id="KW-0732">Signal</keyword>
<feature type="chain" id="PRO_5013351839" evidence="2">
    <location>
        <begin position="24"/>
        <end position="979"/>
    </location>
</feature>
<accession>A0A265UVL6</accession>
<dbReference type="RefSeq" id="WP_094968025.1">
    <property type="nucleotide sequence ID" value="NZ_NGJN01000003.1"/>
</dbReference>
<dbReference type="InterPro" id="IPR045474">
    <property type="entry name" value="GEVED"/>
</dbReference>
<dbReference type="Pfam" id="PF18962">
    <property type="entry name" value="Por_Secre_tail"/>
    <property type="match status" value="1"/>
</dbReference>
<evidence type="ECO:0000313" key="6">
    <source>
        <dbReference type="Proteomes" id="UP000216840"/>
    </source>
</evidence>
<dbReference type="Pfam" id="PF20009">
    <property type="entry name" value="GEVED"/>
    <property type="match status" value="1"/>
</dbReference>
<dbReference type="NCBIfam" id="TIGR04183">
    <property type="entry name" value="Por_Secre_tail"/>
    <property type="match status" value="1"/>
</dbReference>
<dbReference type="EMBL" id="NGJN01000003">
    <property type="protein sequence ID" value="OZV69252.1"/>
    <property type="molecule type" value="Genomic_DNA"/>
</dbReference>
<feature type="domain" description="GEVED" evidence="4">
    <location>
        <begin position="371"/>
        <end position="445"/>
    </location>
</feature>
<dbReference type="AlphaFoldDB" id="A0A265UVL6"/>
<proteinExistence type="predicted"/>
<gene>
    <name evidence="5" type="ORF">CA834_07285</name>
</gene>
<evidence type="ECO:0000313" key="5">
    <source>
        <dbReference type="EMBL" id="OZV69252.1"/>
    </source>
</evidence>
<feature type="domain" description="Secretion system C-terminal sorting" evidence="3">
    <location>
        <begin position="918"/>
        <end position="976"/>
    </location>
</feature>
<dbReference type="Proteomes" id="UP000216840">
    <property type="component" value="Unassembled WGS sequence"/>
</dbReference>
<evidence type="ECO:0000259" key="4">
    <source>
        <dbReference type="Pfam" id="PF20009"/>
    </source>
</evidence>